<dbReference type="Proteomes" id="UP000429181">
    <property type="component" value="Chromosome 5"/>
</dbReference>
<reference evidence="1 2" key="1">
    <citation type="submission" date="2018-11" db="EMBL/GenBank/DDBJ databases">
        <title>Haplotype-resolved cattle genomes.</title>
        <authorList>
            <person name="Low W.Y."/>
            <person name="Tearle R."/>
            <person name="Bickhart D.M."/>
            <person name="Rosen B.D."/>
            <person name="Koren S."/>
            <person name="Rhie A."/>
            <person name="Hiendleder S."/>
            <person name="Phillippy A.M."/>
            <person name="Smith T.P.L."/>
            <person name="Williams J.L."/>
        </authorList>
    </citation>
    <scope>NUCLEOTIDE SEQUENCE [LARGE SCALE GENOMIC DNA]</scope>
</reference>
<dbReference type="GeneTree" id="ENSGT00940000161392"/>
<name>A0A4W2HAF9_BOBOX</name>
<evidence type="ECO:0000313" key="1">
    <source>
        <dbReference type="Ensembl" id="ENSBIXP00005027865.1"/>
    </source>
</evidence>
<dbReference type="Ensembl" id="ENSBIXT00005015686.1">
    <property type="protein sequence ID" value="ENSBIXP00005027865.1"/>
    <property type="gene ID" value="ENSBIXG00005029944.1"/>
</dbReference>
<reference evidence="1" key="2">
    <citation type="submission" date="2025-08" db="UniProtKB">
        <authorList>
            <consortium name="Ensembl"/>
        </authorList>
    </citation>
    <scope>IDENTIFICATION</scope>
</reference>
<gene>
    <name evidence="1" type="primary">LOC113893368</name>
</gene>
<dbReference type="AlphaFoldDB" id="A0A4W2HAF9"/>
<protein>
    <submittedName>
        <fullName evidence="1">Ankyrin repeat domain-containing protein 26-like</fullName>
    </submittedName>
</protein>
<proteinExistence type="predicted"/>
<evidence type="ECO:0000313" key="2">
    <source>
        <dbReference type="Proteomes" id="UP000429181"/>
    </source>
</evidence>
<organism evidence="1 2">
    <name type="scientific">Bos indicus x Bos taurus</name>
    <name type="common">Hybrid cattle</name>
    <dbReference type="NCBI Taxonomy" id="30522"/>
    <lineage>
        <taxon>Eukaryota</taxon>
        <taxon>Metazoa</taxon>
        <taxon>Chordata</taxon>
        <taxon>Craniata</taxon>
        <taxon>Vertebrata</taxon>
        <taxon>Euteleostomi</taxon>
        <taxon>Mammalia</taxon>
        <taxon>Eutheria</taxon>
        <taxon>Laurasiatheria</taxon>
        <taxon>Artiodactyla</taxon>
        <taxon>Ruminantia</taxon>
        <taxon>Pecora</taxon>
        <taxon>Bovidae</taxon>
        <taxon>Bovinae</taxon>
        <taxon>Bos</taxon>
    </lineage>
</organism>
<accession>A0A4W2HAF9</accession>
<sequence length="224" mass="25427">MNQQMSSDFFFNKVLTSFLKMFLDGLWKNMLLLVVLILDESSEEDSSRRFPNKPGIDLGPTSNDEVLDFKTKHVLKSKLTKLMKASQQSKRNIEAKCGILRPESTTFSQNNNSDSNVEDVVETFPKPSSWFEGIYHPAFPLPEPVSKLLKSVAGLGRTKQSISESLPQKYVDHLPGTAGQRGKKTLNGQVEDLSREQYLEMITEEEQEKPDEDENNYAQVCYLV</sequence>